<evidence type="ECO:0000313" key="1">
    <source>
        <dbReference type="EMBL" id="GJT70013.1"/>
    </source>
</evidence>
<name>A0ABQ5G4K1_9ASTR</name>
<proteinExistence type="predicted"/>
<evidence type="ECO:0000313" key="2">
    <source>
        <dbReference type="Proteomes" id="UP001151760"/>
    </source>
</evidence>
<dbReference type="Proteomes" id="UP001151760">
    <property type="component" value="Unassembled WGS sequence"/>
</dbReference>
<comment type="caution">
    <text evidence="1">The sequence shown here is derived from an EMBL/GenBank/DDBJ whole genome shotgun (WGS) entry which is preliminary data.</text>
</comment>
<protein>
    <submittedName>
        <fullName evidence="1">Uncharacterized protein</fullName>
    </submittedName>
</protein>
<organism evidence="1 2">
    <name type="scientific">Tanacetum coccineum</name>
    <dbReference type="NCBI Taxonomy" id="301880"/>
    <lineage>
        <taxon>Eukaryota</taxon>
        <taxon>Viridiplantae</taxon>
        <taxon>Streptophyta</taxon>
        <taxon>Embryophyta</taxon>
        <taxon>Tracheophyta</taxon>
        <taxon>Spermatophyta</taxon>
        <taxon>Magnoliopsida</taxon>
        <taxon>eudicotyledons</taxon>
        <taxon>Gunneridae</taxon>
        <taxon>Pentapetalae</taxon>
        <taxon>asterids</taxon>
        <taxon>campanulids</taxon>
        <taxon>Asterales</taxon>
        <taxon>Asteraceae</taxon>
        <taxon>Asteroideae</taxon>
        <taxon>Anthemideae</taxon>
        <taxon>Anthemidinae</taxon>
        <taxon>Tanacetum</taxon>
    </lineage>
</organism>
<gene>
    <name evidence="1" type="ORF">Tco_1029299</name>
</gene>
<accession>A0ABQ5G4K1</accession>
<dbReference type="EMBL" id="BQNB010018039">
    <property type="protein sequence ID" value="GJT70013.1"/>
    <property type="molecule type" value="Genomic_DNA"/>
</dbReference>
<reference evidence="1" key="2">
    <citation type="submission" date="2022-01" db="EMBL/GenBank/DDBJ databases">
        <authorList>
            <person name="Yamashiro T."/>
            <person name="Shiraishi A."/>
            <person name="Satake H."/>
            <person name="Nakayama K."/>
        </authorList>
    </citation>
    <scope>NUCLEOTIDE SEQUENCE</scope>
</reference>
<sequence length="167" mass="18831">MVRDTIQLETTVSTFSQEYLLEFTSEYGITEDLHPKLPGPGDRIVDFPEGKVGVYTKFFEFANFRIPISQFLFDILGHYQIHFTTVRYHCGSRKTCCCFSSPPGLPWVVARSWEVPWTWFVLAVCVRSPSSNPRPLDAFVLLHSSTSAIDVLGLTKIANMAGYKGQG</sequence>
<keyword evidence="2" id="KW-1185">Reference proteome</keyword>
<reference evidence="1" key="1">
    <citation type="journal article" date="2022" name="Int. J. Mol. Sci.">
        <title>Draft Genome of Tanacetum Coccineum: Genomic Comparison of Closely Related Tanacetum-Family Plants.</title>
        <authorList>
            <person name="Yamashiro T."/>
            <person name="Shiraishi A."/>
            <person name="Nakayama K."/>
            <person name="Satake H."/>
        </authorList>
    </citation>
    <scope>NUCLEOTIDE SEQUENCE</scope>
</reference>